<dbReference type="Proteomes" id="UP001141659">
    <property type="component" value="Unassembled WGS sequence"/>
</dbReference>
<proteinExistence type="predicted"/>
<gene>
    <name evidence="1" type="ORF">H5P34_08510</name>
</gene>
<sequence>MSAAQSPDDGVIEHDPVAEEHDLLTTLEANARVRELIRDTRREIAVLAAGGAGDLELAHLREKLTQAEAALSRYPTGP</sequence>
<evidence type="ECO:0008006" key="3">
    <source>
        <dbReference type="Google" id="ProtNLM"/>
    </source>
</evidence>
<organism evidence="1 2">
    <name type="scientific">Mycolicibacterium porcinum</name>
    <dbReference type="NCBI Taxonomy" id="39693"/>
    <lineage>
        <taxon>Bacteria</taxon>
        <taxon>Bacillati</taxon>
        <taxon>Actinomycetota</taxon>
        <taxon>Actinomycetes</taxon>
        <taxon>Mycobacteriales</taxon>
        <taxon>Mycobacteriaceae</taxon>
        <taxon>Mycolicibacterium</taxon>
    </lineage>
</organism>
<name>A0AAW5SY36_9MYCO</name>
<evidence type="ECO:0000313" key="2">
    <source>
        <dbReference type="Proteomes" id="UP001141659"/>
    </source>
</evidence>
<reference evidence="1" key="1">
    <citation type="submission" date="2020-07" db="EMBL/GenBank/DDBJ databases">
        <authorList>
            <person name="Pettersson B.M.F."/>
            <person name="Behra P.R.K."/>
            <person name="Ramesh M."/>
            <person name="Das S."/>
            <person name="Dasgupta S."/>
            <person name="Kirsebom L.A."/>
        </authorList>
    </citation>
    <scope>NUCLEOTIDE SEQUENCE</scope>
    <source>
        <strain evidence="1">DSM 44242</strain>
    </source>
</reference>
<protein>
    <recommendedName>
        <fullName evidence="3">HNH endonuclease</fullName>
    </recommendedName>
</protein>
<dbReference type="EMBL" id="JACKVC010000010">
    <property type="protein sequence ID" value="MCV7388085.1"/>
    <property type="molecule type" value="Genomic_DNA"/>
</dbReference>
<evidence type="ECO:0000313" key="1">
    <source>
        <dbReference type="EMBL" id="MCV7388085.1"/>
    </source>
</evidence>
<comment type="caution">
    <text evidence="1">The sequence shown here is derived from an EMBL/GenBank/DDBJ whole genome shotgun (WGS) entry which is preliminary data.</text>
</comment>
<accession>A0AAW5SY36</accession>
<reference evidence="1" key="2">
    <citation type="journal article" date="2022" name="BMC Genomics">
        <title>Comparative genome analysis of mycobacteria focusing on tRNA and non-coding RNA.</title>
        <authorList>
            <person name="Behra P.R.K."/>
            <person name="Pettersson B.M.F."/>
            <person name="Ramesh M."/>
            <person name="Das S."/>
            <person name="Dasgupta S."/>
            <person name="Kirsebom L.A."/>
        </authorList>
    </citation>
    <scope>NUCLEOTIDE SEQUENCE</scope>
    <source>
        <strain evidence="1">DSM 44242</strain>
    </source>
</reference>
<dbReference type="AlphaFoldDB" id="A0AAW5SY36"/>
<dbReference type="RefSeq" id="WP_036446890.1">
    <property type="nucleotide sequence ID" value="NZ_JACKVC010000010.1"/>
</dbReference>